<organism evidence="1 2">
    <name type="scientific">Nephila pilipes</name>
    <name type="common">Giant wood spider</name>
    <name type="synonym">Nephila maculata</name>
    <dbReference type="NCBI Taxonomy" id="299642"/>
    <lineage>
        <taxon>Eukaryota</taxon>
        <taxon>Metazoa</taxon>
        <taxon>Ecdysozoa</taxon>
        <taxon>Arthropoda</taxon>
        <taxon>Chelicerata</taxon>
        <taxon>Arachnida</taxon>
        <taxon>Araneae</taxon>
        <taxon>Araneomorphae</taxon>
        <taxon>Entelegynae</taxon>
        <taxon>Araneoidea</taxon>
        <taxon>Nephilidae</taxon>
        <taxon>Nephila</taxon>
    </lineage>
</organism>
<reference evidence="1" key="1">
    <citation type="submission" date="2020-08" db="EMBL/GenBank/DDBJ databases">
        <title>Multicomponent nature underlies the extraordinary mechanical properties of spider dragline silk.</title>
        <authorList>
            <person name="Kono N."/>
            <person name="Nakamura H."/>
            <person name="Mori M."/>
            <person name="Yoshida Y."/>
            <person name="Ohtoshi R."/>
            <person name="Malay A.D."/>
            <person name="Moran D.A.P."/>
            <person name="Tomita M."/>
            <person name="Numata K."/>
            <person name="Arakawa K."/>
        </authorList>
    </citation>
    <scope>NUCLEOTIDE SEQUENCE</scope>
</reference>
<evidence type="ECO:0000313" key="2">
    <source>
        <dbReference type="Proteomes" id="UP000887013"/>
    </source>
</evidence>
<comment type="caution">
    <text evidence="1">The sequence shown here is derived from an EMBL/GenBank/DDBJ whole genome shotgun (WGS) entry which is preliminary data.</text>
</comment>
<feature type="non-terminal residue" evidence="1">
    <location>
        <position position="1"/>
    </location>
</feature>
<dbReference type="EMBL" id="BMAW01061532">
    <property type="protein sequence ID" value="GFT31603.1"/>
    <property type="molecule type" value="Genomic_DNA"/>
</dbReference>
<evidence type="ECO:0000313" key="1">
    <source>
        <dbReference type="EMBL" id="GFT31603.1"/>
    </source>
</evidence>
<keyword evidence="2" id="KW-1185">Reference proteome</keyword>
<name>A0A8X6TNY3_NEPPI</name>
<proteinExistence type="predicted"/>
<dbReference type="Proteomes" id="UP000887013">
    <property type="component" value="Unassembled WGS sequence"/>
</dbReference>
<sequence length="57" mass="6520">GKKSRFCGKRLRRRRQAVQAEQAAQAEVELSCFAGGAGGGRVEWLCRRSRLRRRWSS</sequence>
<dbReference type="AlphaFoldDB" id="A0A8X6TNY3"/>
<protein>
    <submittedName>
        <fullName evidence="1">Uncharacterized protein</fullName>
    </submittedName>
</protein>
<gene>
    <name evidence="1" type="ORF">NPIL_369611</name>
</gene>
<accession>A0A8X6TNY3</accession>